<dbReference type="GO" id="GO:0005992">
    <property type="term" value="P:trehalose biosynthetic process"/>
    <property type="evidence" value="ECO:0007669"/>
    <property type="project" value="InterPro"/>
</dbReference>
<organism evidence="2 3">
    <name type="scientific">Spiribacter salinus M19-40</name>
    <dbReference type="NCBI Taxonomy" id="1260251"/>
    <lineage>
        <taxon>Bacteria</taxon>
        <taxon>Pseudomonadati</taxon>
        <taxon>Pseudomonadota</taxon>
        <taxon>Gammaproteobacteria</taxon>
        <taxon>Chromatiales</taxon>
        <taxon>Ectothiorhodospiraceae</taxon>
        <taxon>Spiribacter</taxon>
    </lineage>
</organism>
<dbReference type="InterPro" id="IPR001830">
    <property type="entry name" value="Glyco_trans_20"/>
</dbReference>
<reference evidence="2 3" key="1">
    <citation type="journal article" date="2013" name="Genome Announc.">
        <title>Draft Genome of Spiribacter salinus M19-40, an Abundant Gammaproteobacterium in Aquatic Hypersaline Environments.</title>
        <authorList>
            <person name="Leon M.J."/>
            <person name="Ghai R."/>
            <person name="Fernandez A.B."/>
            <person name="Sanchez-Porro C."/>
            <person name="Rodriguez-Valera F."/>
            <person name="Ventosa A."/>
        </authorList>
    </citation>
    <scope>NUCLEOTIDE SEQUENCE [LARGE SCALE GENOMIC DNA]</scope>
    <source>
        <strain evidence="2">M19-40</strain>
    </source>
</reference>
<dbReference type="CDD" id="cd03788">
    <property type="entry name" value="GT20_TPS"/>
    <property type="match status" value="1"/>
</dbReference>
<comment type="similarity">
    <text evidence="1">Belongs to the glycosyltransferase 20 family.</text>
</comment>
<dbReference type="OrthoDB" id="9815690at2"/>
<dbReference type="EMBL" id="CP005963">
    <property type="protein sequence ID" value="AGM41668.1"/>
    <property type="molecule type" value="Genomic_DNA"/>
</dbReference>
<dbReference type="RefSeq" id="WP_016353975.1">
    <property type="nucleotide sequence ID" value="NC_021291.1"/>
</dbReference>
<keyword evidence="3" id="KW-1185">Reference proteome</keyword>
<proteinExistence type="inferred from homology"/>
<dbReference type="Gene3D" id="3.40.50.2000">
    <property type="entry name" value="Glycogen Phosphorylase B"/>
    <property type="match status" value="2"/>
</dbReference>
<sequence length="461" mass="51578">MSRLVVVSNRVPNPRATQPQAGGLSVALSGALKRRGGMWFGWDGQLSQGPVSRPRIEQADGIDYATLPLSRADYDDFYLGYSNAVIWPVFHFNLGAMDYQRSHSEGYARVNALFADALTPLLEPDDTLWVHDYHLMPLARELRERGVRQRIGFFLHIPFPDYDVLRAMPGHRQLLEDLCRFDLLGFQTENDRHAFEESASLAVGALVHEPGRLRHRNRELRTGVYPVGVDVDELADVSQRTLTAPRVRRLLDGLGERDLIIGVDRLDYSKGLEQRFRAFETLLQDYAHRRGHTVLMQIASPSRSSISEYADLRQRLEGLTGHINGTYADLDWAPIHYLNKTFARGSLMGLYRAARVGLVTPLRDGMNLVAKEYVSSQDPENPGVLVLSELAGAAAELEAAVLVNPYDLDSIAAGVNTALAMPLPERRRRHAQMMDVLRANAIDVWEARFMADLTGPAESAD</sequence>
<dbReference type="PATRIC" id="fig|1260251.3.peg.1593"/>
<evidence type="ECO:0000313" key="3">
    <source>
        <dbReference type="Proteomes" id="UP000017881"/>
    </source>
</evidence>
<dbReference type="Pfam" id="PF00982">
    <property type="entry name" value="Glyco_transf_20"/>
    <property type="match status" value="1"/>
</dbReference>
<dbReference type="HOGENOM" id="CLU_002351_7_1_6"/>
<gene>
    <name evidence="2" type="ORF">SPISAL_07870</name>
</gene>
<protein>
    <submittedName>
        <fullName evidence="2">Alpha,alpha-trehalose-phosphate synthase</fullName>
    </submittedName>
</protein>
<accession>R4VQE2</accession>
<dbReference type="KEGG" id="ssal:SPISAL_07870"/>
<dbReference type="PANTHER" id="PTHR10788">
    <property type="entry name" value="TREHALOSE-6-PHOSPHATE SYNTHASE"/>
    <property type="match status" value="1"/>
</dbReference>
<dbReference type="PANTHER" id="PTHR10788:SF106">
    <property type="entry name" value="BCDNA.GH08860"/>
    <property type="match status" value="1"/>
</dbReference>
<name>R4VQE2_9GAMM</name>
<evidence type="ECO:0000313" key="2">
    <source>
        <dbReference type="EMBL" id="AGM41668.1"/>
    </source>
</evidence>
<dbReference type="Proteomes" id="UP000017881">
    <property type="component" value="Chromosome"/>
</dbReference>
<dbReference type="GO" id="GO:0003825">
    <property type="term" value="F:alpha,alpha-trehalose-phosphate synthase (UDP-forming) activity"/>
    <property type="evidence" value="ECO:0007669"/>
    <property type="project" value="TreeGrafter"/>
</dbReference>
<dbReference type="AlphaFoldDB" id="R4VQE2"/>
<evidence type="ECO:0000256" key="1">
    <source>
        <dbReference type="ARBA" id="ARBA00008799"/>
    </source>
</evidence>
<dbReference type="SUPFAM" id="SSF53756">
    <property type="entry name" value="UDP-Glycosyltransferase/glycogen phosphorylase"/>
    <property type="match status" value="1"/>
</dbReference>
<dbReference type="eggNOG" id="COG0380">
    <property type="taxonomic scope" value="Bacteria"/>
</dbReference>